<comment type="subunit">
    <text evidence="4">Interacts with translational regulator CsrA and flagellin(s).</text>
</comment>
<protein>
    <recommendedName>
        <fullName evidence="4">Flagellar assembly factor FliW</fullName>
    </recommendedName>
</protein>
<evidence type="ECO:0000313" key="5">
    <source>
        <dbReference type="EMBL" id="SHE87358.1"/>
    </source>
</evidence>
<dbReference type="InterPro" id="IPR003775">
    <property type="entry name" value="Flagellar_assembly_factor_FliW"/>
</dbReference>
<keyword evidence="1 4" id="KW-0963">Cytoplasm</keyword>
<organism evidence="5 6">
    <name type="scientific">Tissierella praeacuta DSM 18095</name>
    <dbReference type="NCBI Taxonomy" id="1123404"/>
    <lineage>
        <taxon>Bacteria</taxon>
        <taxon>Bacillati</taxon>
        <taxon>Bacillota</taxon>
        <taxon>Tissierellia</taxon>
        <taxon>Tissierellales</taxon>
        <taxon>Tissierellaceae</taxon>
        <taxon>Tissierella</taxon>
    </lineage>
</organism>
<dbReference type="PANTHER" id="PTHR39190:SF1">
    <property type="entry name" value="FLAGELLAR ASSEMBLY FACTOR FLIW"/>
    <property type="match status" value="1"/>
</dbReference>
<evidence type="ECO:0000256" key="2">
    <source>
        <dbReference type="ARBA" id="ARBA00022795"/>
    </source>
</evidence>
<name>A0A1M4X1I4_9FIRM</name>
<dbReference type="RefSeq" id="WP_072976121.1">
    <property type="nucleotide sequence ID" value="NZ_FQTY01000009.1"/>
</dbReference>
<evidence type="ECO:0000313" key="6">
    <source>
        <dbReference type="Proteomes" id="UP000184114"/>
    </source>
</evidence>
<dbReference type="STRING" id="1123404.SAMN02745784_02073"/>
<keyword evidence="5" id="KW-0969">Cilium</keyword>
<sequence>MKIRTKNFGEVEIEKDKIIYFQEGIPAFEEEKEFVLILNEDKESPFHSLQSVNKEELSFIVVNPFEIFDDYDILLPDIAINKLKIEKEEDLNIYTIVVIPEDIKKMTTNLSGPIVINRKKMLGKQVILDDERYTTKHFIFNQDSEMGGE</sequence>
<dbReference type="GO" id="GO:0044780">
    <property type="term" value="P:bacterial-type flagellum assembly"/>
    <property type="evidence" value="ECO:0007669"/>
    <property type="project" value="UniProtKB-UniRule"/>
</dbReference>
<dbReference type="Proteomes" id="UP000184114">
    <property type="component" value="Unassembled WGS sequence"/>
</dbReference>
<dbReference type="SUPFAM" id="SSF141457">
    <property type="entry name" value="BH3618-like"/>
    <property type="match status" value="1"/>
</dbReference>
<keyword evidence="3 4" id="KW-0810">Translation regulation</keyword>
<proteinExistence type="inferred from homology"/>
<dbReference type="GO" id="GO:0005737">
    <property type="term" value="C:cytoplasm"/>
    <property type="evidence" value="ECO:0007669"/>
    <property type="project" value="UniProtKB-SubCell"/>
</dbReference>
<comment type="similarity">
    <text evidence="4">Belongs to the FliW family.</text>
</comment>
<accession>A0A1M4X1I4</accession>
<comment type="subcellular location">
    <subcellularLocation>
        <location evidence="4">Cytoplasm</location>
    </subcellularLocation>
</comment>
<dbReference type="InterPro" id="IPR024046">
    <property type="entry name" value="Flagellar_assmbl_FliW_dom_sf"/>
</dbReference>
<dbReference type="EMBL" id="FQTY01000009">
    <property type="protein sequence ID" value="SHE87358.1"/>
    <property type="molecule type" value="Genomic_DNA"/>
</dbReference>
<dbReference type="GO" id="GO:0006417">
    <property type="term" value="P:regulation of translation"/>
    <property type="evidence" value="ECO:0007669"/>
    <property type="project" value="UniProtKB-KW"/>
</dbReference>
<dbReference type="PANTHER" id="PTHR39190">
    <property type="entry name" value="FLAGELLAR ASSEMBLY FACTOR FLIW"/>
    <property type="match status" value="1"/>
</dbReference>
<evidence type="ECO:0000256" key="1">
    <source>
        <dbReference type="ARBA" id="ARBA00022490"/>
    </source>
</evidence>
<comment type="function">
    <text evidence="4">Acts as an anti-CsrA protein, binds CsrA and prevents it from repressing translation of its target genes, one of which is flagellin. Binds to flagellin and participates in the assembly of the flagellum.</text>
</comment>
<evidence type="ECO:0000256" key="3">
    <source>
        <dbReference type="ARBA" id="ARBA00022845"/>
    </source>
</evidence>
<dbReference type="HAMAP" id="MF_01185">
    <property type="entry name" value="FliW"/>
    <property type="match status" value="1"/>
</dbReference>
<gene>
    <name evidence="4" type="primary">fliW</name>
    <name evidence="5" type="ORF">SAMN02745784_02073</name>
</gene>
<reference evidence="6" key="1">
    <citation type="submission" date="2016-11" db="EMBL/GenBank/DDBJ databases">
        <authorList>
            <person name="Varghese N."/>
            <person name="Submissions S."/>
        </authorList>
    </citation>
    <scope>NUCLEOTIDE SEQUENCE [LARGE SCALE GENOMIC DNA]</scope>
    <source>
        <strain evidence="6">DSM 18095</strain>
    </source>
</reference>
<keyword evidence="4" id="KW-0143">Chaperone</keyword>
<keyword evidence="6" id="KW-1185">Reference proteome</keyword>
<dbReference type="NCBIfam" id="NF009793">
    <property type="entry name" value="PRK13285.1-1"/>
    <property type="match status" value="1"/>
</dbReference>
<dbReference type="AlphaFoldDB" id="A0A1M4X1I4"/>
<keyword evidence="5" id="KW-0966">Cell projection</keyword>
<dbReference type="Gene3D" id="2.30.290.10">
    <property type="entry name" value="BH3618-like"/>
    <property type="match status" value="1"/>
</dbReference>
<keyword evidence="2 4" id="KW-1005">Bacterial flagellum biogenesis</keyword>
<dbReference type="GeneID" id="90994072"/>
<keyword evidence="5" id="KW-0282">Flagellum</keyword>
<evidence type="ECO:0000256" key="4">
    <source>
        <dbReference type="HAMAP-Rule" id="MF_01185"/>
    </source>
</evidence>
<dbReference type="Pfam" id="PF02623">
    <property type="entry name" value="FliW"/>
    <property type="match status" value="1"/>
</dbReference>